<organism evidence="2 3">
    <name type="scientific">Leptospira fletcheri</name>
    <dbReference type="NCBI Taxonomy" id="2484981"/>
    <lineage>
        <taxon>Bacteria</taxon>
        <taxon>Pseudomonadati</taxon>
        <taxon>Spirochaetota</taxon>
        <taxon>Spirochaetia</taxon>
        <taxon>Leptospirales</taxon>
        <taxon>Leptospiraceae</taxon>
        <taxon>Leptospira</taxon>
    </lineage>
</organism>
<reference evidence="2" key="1">
    <citation type="journal article" date="2019" name="PLoS Negl. Trop. Dis.">
        <title>Revisiting the worldwide diversity of Leptospira species in the environment.</title>
        <authorList>
            <person name="Vincent A.T."/>
            <person name="Schiettekatte O."/>
            <person name="Bourhy P."/>
            <person name="Veyrier F.J."/>
            <person name="Picardeau M."/>
        </authorList>
    </citation>
    <scope>NUCLEOTIDE SEQUENCE [LARGE SCALE GENOMIC DNA]</scope>
    <source>
        <strain evidence="2">SSW15</strain>
    </source>
</reference>
<dbReference type="GO" id="GO:0005507">
    <property type="term" value="F:copper ion binding"/>
    <property type="evidence" value="ECO:0007669"/>
    <property type="project" value="TreeGrafter"/>
</dbReference>
<dbReference type="SUPFAM" id="SSF54913">
    <property type="entry name" value="GlnB-like"/>
    <property type="match status" value="1"/>
</dbReference>
<comment type="caution">
    <text evidence="2">The sequence shown here is derived from an EMBL/GenBank/DDBJ whole genome shotgun (WGS) entry which is preliminary data.</text>
</comment>
<keyword evidence="3" id="KW-1185">Reference proteome</keyword>
<evidence type="ECO:0000313" key="2">
    <source>
        <dbReference type="EMBL" id="TGK11976.1"/>
    </source>
</evidence>
<dbReference type="PANTHER" id="PTHR23419:SF8">
    <property type="entry name" value="FI09726P"/>
    <property type="match status" value="1"/>
</dbReference>
<gene>
    <name evidence="2" type="ORF">EHO60_06765</name>
</gene>
<dbReference type="RefSeq" id="WP_135767378.1">
    <property type="nucleotide sequence ID" value="NZ_RQET01000004.1"/>
</dbReference>
<accession>A0A4R9GIK9</accession>
<evidence type="ECO:0000256" key="1">
    <source>
        <dbReference type="ARBA" id="ARBA00010169"/>
    </source>
</evidence>
<name>A0A4R9GIK9_9LEPT</name>
<dbReference type="Pfam" id="PF03091">
    <property type="entry name" value="CutA1"/>
    <property type="match status" value="1"/>
</dbReference>
<dbReference type="AlphaFoldDB" id="A0A4R9GIK9"/>
<dbReference type="EMBL" id="RQET01000004">
    <property type="protein sequence ID" value="TGK11976.1"/>
    <property type="molecule type" value="Genomic_DNA"/>
</dbReference>
<dbReference type="OrthoDB" id="37622at2"/>
<dbReference type="PANTHER" id="PTHR23419">
    <property type="entry name" value="DIVALENT CATION TOLERANCE CUTA-RELATED"/>
    <property type="match status" value="1"/>
</dbReference>
<evidence type="ECO:0000313" key="3">
    <source>
        <dbReference type="Proteomes" id="UP000298458"/>
    </source>
</evidence>
<dbReference type="GO" id="GO:0010038">
    <property type="term" value="P:response to metal ion"/>
    <property type="evidence" value="ECO:0007669"/>
    <property type="project" value="InterPro"/>
</dbReference>
<protein>
    <submittedName>
        <fullName evidence="2">Divalent-cation tolerance protein CutA</fullName>
    </submittedName>
</protein>
<dbReference type="InterPro" id="IPR011322">
    <property type="entry name" value="N-reg_PII-like_a/b"/>
</dbReference>
<dbReference type="InterPro" id="IPR015867">
    <property type="entry name" value="N-reg_PII/ATP_PRibTrfase_C"/>
</dbReference>
<dbReference type="InterPro" id="IPR004323">
    <property type="entry name" value="Ion_tolerance_CutA"/>
</dbReference>
<proteinExistence type="inferred from homology"/>
<dbReference type="Gene3D" id="3.30.70.120">
    <property type="match status" value="1"/>
</dbReference>
<sequence>MEFRTIYITTKNEEEALRIGETLVTERFAACANILPKIKSIYRWQGRIEKDEESVLLLKTRADSVERLIARVKEMHEYTIPCVVSWKIEEGNPDYLDWIEKETSK</sequence>
<comment type="similarity">
    <text evidence="1">Belongs to the CutA family.</text>
</comment>
<dbReference type="Proteomes" id="UP000298458">
    <property type="component" value="Unassembled WGS sequence"/>
</dbReference>